<evidence type="ECO:0000313" key="5">
    <source>
        <dbReference type="EMBL" id="MDC0678718.1"/>
    </source>
</evidence>
<gene>
    <name evidence="5" type="ORF">POL72_13315</name>
</gene>
<dbReference type="Pfam" id="PF03965">
    <property type="entry name" value="Penicillinase_R"/>
    <property type="match status" value="1"/>
</dbReference>
<organism evidence="5 6">
    <name type="scientific">Sorangium atrum</name>
    <dbReference type="NCBI Taxonomy" id="2995308"/>
    <lineage>
        <taxon>Bacteria</taxon>
        <taxon>Pseudomonadati</taxon>
        <taxon>Myxococcota</taxon>
        <taxon>Polyangia</taxon>
        <taxon>Polyangiales</taxon>
        <taxon>Polyangiaceae</taxon>
        <taxon>Sorangium</taxon>
    </lineage>
</organism>
<comment type="similarity">
    <text evidence="1">Belongs to the BlaI transcriptional regulatory family.</text>
</comment>
<protein>
    <submittedName>
        <fullName evidence="5">BlaI/MecI/CopY family transcriptional regulator</fullName>
    </submittedName>
</protein>
<dbReference type="InterPro" id="IPR036388">
    <property type="entry name" value="WH-like_DNA-bd_sf"/>
</dbReference>
<dbReference type="Gene3D" id="1.10.4040.10">
    <property type="entry name" value="Penicillinase repressor domain"/>
    <property type="match status" value="1"/>
</dbReference>
<keyword evidence="4" id="KW-0804">Transcription</keyword>
<accession>A0ABT5BX64</accession>
<name>A0ABT5BX64_9BACT</name>
<reference evidence="5 6" key="1">
    <citation type="submission" date="2023-01" db="EMBL/GenBank/DDBJ databases">
        <title>Minimal conservation of predation-associated metabolite biosynthetic gene clusters underscores biosynthetic potential of Myxococcota including descriptions for ten novel species: Archangium lansinium sp. nov., Myxococcus landrumus sp. nov., Nannocystis bai.</title>
        <authorList>
            <person name="Ahearne A."/>
            <person name="Stevens C."/>
            <person name="Dowd S."/>
        </authorList>
    </citation>
    <scope>NUCLEOTIDE SEQUENCE [LARGE SCALE GENOMIC DNA]</scope>
    <source>
        <strain evidence="5 6">WIWO2</strain>
    </source>
</reference>
<dbReference type="RefSeq" id="WP_012239228.1">
    <property type="nucleotide sequence ID" value="NZ_JAQNDK010000001.1"/>
</dbReference>
<keyword evidence="2" id="KW-0805">Transcription regulation</keyword>
<dbReference type="SUPFAM" id="SSF46785">
    <property type="entry name" value="Winged helix' DNA-binding domain"/>
    <property type="match status" value="1"/>
</dbReference>
<dbReference type="InterPro" id="IPR005650">
    <property type="entry name" value="BlaI_family"/>
</dbReference>
<dbReference type="EMBL" id="JAQNDK010000001">
    <property type="protein sequence ID" value="MDC0678718.1"/>
    <property type="molecule type" value="Genomic_DNA"/>
</dbReference>
<evidence type="ECO:0000256" key="1">
    <source>
        <dbReference type="ARBA" id="ARBA00011046"/>
    </source>
</evidence>
<keyword evidence="6" id="KW-1185">Reference proteome</keyword>
<proteinExistence type="inferred from homology"/>
<dbReference type="Gene3D" id="1.10.10.10">
    <property type="entry name" value="Winged helix-like DNA-binding domain superfamily/Winged helix DNA-binding domain"/>
    <property type="match status" value="1"/>
</dbReference>
<keyword evidence="3" id="KW-0238">DNA-binding</keyword>
<evidence type="ECO:0000256" key="4">
    <source>
        <dbReference type="ARBA" id="ARBA00023163"/>
    </source>
</evidence>
<sequence>MGTEALTDLQLAVMKALWAVGEGSVGDVVSAMAEDGRELAPTTVATLLQRLSQQGWVERKRSGRQFVYRASVDQKEAARGVLHRVLRSFFGGRASALTAQLLESEQLSPEELEEMQRLIKEKGA</sequence>
<evidence type="ECO:0000256" key="3">
    <source>
        <dbReference type="ARBA" id="ARBA00023125"/>
    </source>
</evidence>
<dbReference type="Proteomes" id="UP001217485">
    <property type="component" value="Unassembled WGS sequence"/>
</dbReference>
<dbReference type="InterPro" id="IPR036390">
    <property type="entry name" value="WH_DNA-bd_sf"/>
</dbReference>
<comment type="caution">
    <text evidence="5">The sequence shown here is derived from an EMBL/GenBank/DDBJ whole genome shotgun (WGS) entry which is preliminary data.</text>
</comment>
<evidence type="ECO:0000313" key="6">
    <source>
        <dbReference type="Proteomes" id="UP001217485"/>
    </source>
</evidence>
<dbReference type="PIRSF" id="PIRSF019455">
    <property type="entry name" value="CopR_AtkY"/>
    <property type="match status" value="1"/>
</dbReference>
<evidence type="ECO:0000256" key="2">
    <source>
        <dbReference type="ARBA" id="ARBA00023015"/>
    </source>
</evidence>